<dbReference type="EMBL" id="QKZS01000015">
    <property type="protein sequence ID" value="PZX49486.1"/>
    <property type="molecule type" value="Genomic_DNA"/>
</dbReference>
<dbReference type="AlphaFoldDB" id="A0A2W7QQC7"/>
<proteinExistence type="predicted"/>
<organism evidence="2 3">
    <name type="scientific">Cereibacter changlensis</name>
    <dbReference type="NCBI Taxonomy" id="402884"/>
    <lineage>
        <taxon>Bacteria</taxon>
        <taxon>Pseudomonadati</taxon>
        <taxon>Pseudomonadota</taxon>
        <taxon>Alphaproteobacteria</taxon>
        <taxon>Rhodobacterales</taxon>
        <taxon>Paracoccaceae</taxon>
        <taxon>Cereibacter</taxon>
    </lineage>
</organism>
<reference evidence="2 3" key="1">
    <citation type="submission" date="2018-06" db="EMBL/GenBank/DDBJ databases">
        <title>Genomic Encyclopedia of Archaeal and Bacterial Type Strains, Phase II (KMG-II): from individual species to whole genera.</title>
        <authorList>
            <person name="Goeker M."/>
        </authorList>
    </citation>
    <scope>NUCLEOTIDE SEQUENCE [LARGE SCALE GENOMIC DNA]</scope>
    <source>
        <strain evidence="2 3">DSM 18774</strain>
    </source>
</reference>
<evidence type="ECO:0000313" key="2">
    <source>
        <dbReference type="EMBL" id="PZX49486.1"/>
    </source>
</evidence>
<comment type="caution">
    <text evidence="2">The sequence shown here is derived from an EMBL/GenBank/DDBJ whole genome shotgun (WGS) entry which is preliminary data.</text>
</comment>
<feature type="compositionally biased region" description="Basic and acidic residues" evidence="1">
    <location>
        <begin position="155"/>
        <end position="171"/>
    </location>
</feature>
<feature type="region of interest" description="Disordered" evidence="1">
    <location>
        <begin position="132"/>
        <end position="171"/>
    </location>
</feature>
<evidence type="ECO:0000313" key="3">
    <source>
        <dbReference type="Proteomes" id="UP000249538"/>
    </source>
</evidence>
<dbReference type="Proteomes" id="UP000249538">
    <property type="component" value="Unassembled WGS sequence"/>
</dbReference>
<accession>A0A2W7QQC7</accession>
<dbReference type="RefSeq" id="WP_170139708.1">
    <property type="nucleotide sequence ID" value="NZ_QKZS01000015.1"/>
</dbReference>
<evidence type="ECO:0000256" key="1">
    <source>
        <dbReference type="SAM" id="MobiDB-lite"/>
    </source>
</evidence>
<gene>
    <name evidence="2" type="ORF">LX76_03813</name>
</gene>
<protein>
    <submittedName>
        <fullName evidence="2">Uncharacterized protein</fullName>
    </submittedName>
</protein>
<name>A0A2W7QQC7_9RHOB</name>
<sequence>MIPLRLHAVLDGLSAAGLTLGPTLLDWPRALRRPLFAAGAGVAAYSLATRYQTDSRGALSFDEHRALDAAQGLAFLAVAATLSAPRNVRLSLAGYGAFSLAAAALTRSPRAGRGPSQRGAVEVADEEQVEVLQHHQRVHRQGQRAAPVGGMAEDPGDRRQKQPRDQNHASG</sequence>